<dbReference type="KEGG" id="asem:NNL22_08105"/>
<evidence type="ECO:0000313" key="6">
    <source>
        <dbReference type="Proteomes" id="UP001164472"/>
    </source>
</evidence>
<proteinExistence type="inferred from homology"/>
<dbReference type="PANTHER" id="PTHR30258:SF1">
    <property type="entry name" value="PROTEIN TRANSPORT PROTEIN HOFB HOMOLOG"/>
    <property type="match status" value="1"/>
</dbReference>
<dbReference type="GO" id="GO:0016887">
    <property type="term" value="F:ATP hydrolysis activity"/>
    <property type="evidence" value="ECO:0007669"/>
    <property type="project" value="TreeGrafter"/>
</dbReference>
<dbReference type="InterPro" id="IPR001482">
    <property type="entry name" value="T2SS/T4SS_dom"/>
</dbReference>
<dbReference type="Pfam" id="PF00437">
    <property type="entry name" value="T2SSE"/>
    <property type="match status" value="1"/>
</dbReference>
<dbReference type="Gene3D" id="3.30.450.90">
    <property type="match status" value="1"/>
</dbReference>
<comment type="similarity">
    <text evidence="1">Belongs to the GSP E family.</text>
</comment>
<dbReference type="AlphaFoldDB" id="A0A9E8HLX3"/>
<reference evidence="5" key="1">
    <citation type="submission" date="2022-07" db="EMBL/GenBank/DDBJ databases">
        <title>Alkalimarinus sp. nov., isolated from gut of a Alitta virens.</title>
        <authorList>
            <person name="Yang A.I."/>
            <person name="Shin N.-R."/>
        </authorList>
    </citation>
    <scope>NUCLEOTIDE SEQUENCE</scope>
    <source>
        <strain evidence="5">FA028</strain>
    </source>
</reference>
<feature type="domain" description="Bacterial type II secretion system protein E" evidence="4">
    <location>
        <begin position="395"/>
        <end position="409"/>
    </location>
</feature>
<name>A0A9E8HLX3_9ALTE</name>
<dbReference type="Pfam" id="PF05157">
    <property type="entry name" value="MshEN"/>
    <property type="match status" value="1"/>
</dbReference>
<evidence type="ECO:0000256" key="2">
    <source>
        <dbReference type="ARBA" id="ARBA00022741"/>
    </source>
</evidence>
<sequence length="573" mass="63676">MPITCSSELVVALDKPRNFQRKHIGEILLQTGIITEPQLKQAINEKSTKYPQDRLGVVISKLGLASEAQILNALACCLEVPFVTLSAFEISQDLIDQVPAEFARAHSLIPLLIHAERLIVAMEDPTDTDTLNMLHFITGRIIEPVIAAREDVDLAISQHYGPSDDEEVLKELPIDTKLTHWEEQQAQKLAKDKPTVKLIHNLIIDAINRHASDIHIRPKENDVDILFRIDGSLIKIRSFDKSLLAGSVARIKIIGGINIAEHRVPQDGRTKIKAKDKIIDLRISIMPTIHGESVVLRILDTTASLKSINDIGFSKQDSNTFTRLVNKSSGLILVTGPTGSGKSTTLYAALQELKQREINIITVEDPVEYHVDDILQIQTHSSIGYTFAKALRHILRHDPDAIMIGEIRDEETAKIAVESSLTGHLVLSTLHTNSAAATVTRLLEIGIQPYLLNSTLLAVLAQRLVKKNCPHCLEEEMIPKETRQELGLGIDELFYKGRGCDQCHHVGYNGRLAVYELLTIDSEIRKLIQPKVNSIDIETVAVKNGMTPLTGRAIAMARQQLTSIEEVYRVRLG</sequence>
<evidence type="ECO:0000256" key="3">
    <source>
        <dbReference type="ARBA" id="ARBA00022840"/>
    </source>
</evidence>
<dbReference type="SUPFAM" id="SSF160246">
    <property type="entry name" value="EspE N-terminal domain-like"/>
    <property type="match status" value="1"/>
</dbReference>
<dbReference type="FunFam" id="3.40.50.300:FF:000398">
    <property type="entry name" value="Type IV pilus assembly ATPase PilB"/>
    <property type="match status" value="1"/>
</dbReference>
<dbReference type="EMBL" id="CP101527">
    <property type="protein sequence ID" value="UZW76532.1"/>
    <property type="molecule type" value="Genomic_DNA"/>
</dbReference>
<evidence type="ECO:0000259" key="4">
    <source>
        <dbReference type="PROSITE" id="PS00662"/>
    </source>
</evidence>
<dbReference type="InterPro" id="IPR027417">
    <property type="entry name" value="P-loop_NTPase"/>
</dbReference>
<protein>
    <submittedName>
        <fullName evidence="5">GspE/PulE family protein</fullName>
    </submittedName>
</protein>
<gene>
    <name evidence="5" type="ORF">NNL22_08105</name>
</gene>
<evidence type="ECO:0000256" key="1">
    <source>
        <dbReference type="ARBA" id="ARBA00006611"/>
    </source>
</evidence>
<dbReference type="Gene3D" id="3.40.50.300">
    <property type="entry name" value="P-loop containing nucleotide triphosphate hydrolases"/>
    <property type="match status" value="1"/>
</dbReference>
<keyword evidence="2" id="KW-0547">Nucleotide-binding</keyword>
<dbReference type="PANTHER" id="PTHR30258">
    <property type="entry name" value="TYPE II SECRETION SYSTEM PROTEIN GSPE-RELATED"/>
    <property type="match status" value="1"/>
</dbReference>
<dbReference type="CDD" id="cd01129">
    <property type="entry name" value="PulE-GspE-like"/>
    <property type="match status" value="1"/>
</dbReference>
<dbReference type="InterPro" id="IPR007831">
    <property type="entry name" value="T2SS_GspE_N"/>
</dbReference>
<keyword evidence="6" id="KW-1185">Reference proteome</keyword>
<evidence type="ECO:0000313" key="5">
    <source>
        <dbReference type="EMBL" id="UZW76532.1"/>
    </source>
</evidence>
<dbReference type="RefSeq" id="WP_251811726.1">
    <property type="nucleotide sequence ID" value="NZ_CP101527.1"/>
</dbReference>
<dbReference type="InterPro" id="IPR037257">
    <property type="entry name" value="T2SS_E_N_sf"/>
</dbReference>
<dbReference type="SUPFAM" id="SSF52540">
    <property type="entry name" value="P-loop containing nucleoside triphosphate hydrolases"/>
    <property type="match status" value="1"/>
</dbReference>
<dbReference type="GO" id="GO:0005886">
    <property type="term" value="C:plasma membrane"/>
    <property type="evidence" value="ECO:0007669"/>
    <property type="project" value="TreeGrafter"/>
</dbReference>
<accession>A0A9E8HLX3</accession>
<keyword evidence="3" id="KW-0067">ATP-binding</keyword>
<dbReference type="Proteomes" id="UP001164472">
    <property type="component" value="Chromosome"/>
</dbReference>
<dbReference type="PROSITE" id="PS00662">
    <property type="entry name" value="T2SP_E"/>
    <property type="match status" value="1"/>
</dbReference>
<dbReference type="Gene3D" id="3.30.300.160">
    <property type="entry name" value="Type II secretion system, protein E, N-terminal domain"/>
    <property type="match status" value="1"/>
</dbReference>
<organism evidence="5 6">
    <name type="scientific">Alkalimarinus sediminis</name>
    <dbReference type="NCBI Taxonomy" id="1632866"/>
    <lineage>
        <taxon>Bacteria</taxon>
        <taxon>Pseudomonadati</taxon>
        <taxon>Pseudomonadota</taxon>
        <taxon>Gammaproteobacteria</taxon>
        <taxon>Alteromonadales</taxon>
        <taxon>Alteromonadaceae</taxon>
        <taxon>Alkalimarinus</taxon>
    </lineage>
</organism>
<dbReference type="GO" id="GO:0005524">
    <property type="term" value="F:ATP binding"/>
    <property type="evidence" value="ECO:0007669"/>
    <property type="project" value="UniProtKB-KW"/>
</dbReference>